<keyword evidence="7" id="KW-1185">Reference proteome</keyword>
<sequence length="333" mass="38055">MRQGTGATMSDSTEARMQPLSSMEDDELMVSGSRYSIKSSRLRPNSGIKSLAGCSGHSQVPLVLQLLSFLFLAGLLLIILFQVPKTPNTERQKEEEKILQELTQLTDELKSRILISQGKNESMQEKITEQMMQLKTELLSRIPIFQGQNESMQEKISEQLMQLKAELLSKISSFPVEDDSKQEKIYQQLVQMKTELFRLCRLCPWDWTLLLGNCYFFSKSQRNWNDAVTACKEVKAQLVIINSDEEQTFLQLTSKAKGPTWMGLSDLKKEATWLWVDGSTLSTRFQKYWNRGEPNNIGEEDCVEFAGDGWNDSKCELKKFWICKKSATPCTEG</sequence>
<keyword evidence="3" id="KW-0675">Receptor</keyword>
<dbReference type="SMART" id="SM00034">
    <property type="entry name" value="CLECT"/>
    <property type="match status" value="1"/>
</dbReference>
<dbReference type="SUPFAM" id="SSF56436">
    <property type="entry name" value="C-type lectin-like"/>
    <property type="match status" value="1"/>
</dbReference>
<protein>
    <submittedName>
        <fullName evidence="8">CD209 antigen-like protein B isoform X1</fullName>
    </submittedName>
</protein>
<dbReference type="RefSeq" id="XP_021025729.1">
    <property type="nucleotide sequence ID" value="XM_021170070.1"/>
</dbReference>
<dbReference type="AlphaFoldDB" id="A0A6P5Q765"/>
<keyword evidence="5" id="KW-0472">Membrane</keyword>
<dbReference type="InterPro" id="IPR018378">
    <property type="entry name" value="C-type_lectin_CS"/>
</dbReference>
<gene>
    <name evidence="8" type="primary">LOC110300028</name>
</gene>
<dbReference type="GeneID" id="110300028"/>
<evidence type="ECO:0000256" key="5">
    <source>
        <dbReference type="SAM" id="Phobius"/>
    </source>
</evidence>
<dbReference type="CDD" id="cd03590">
    <property type="entry name" value="CLECT_DC-SIGN_like"/>
    <property type="match status" value="1"/>
</dbReference>
<evidence type="ECO:0000256" key="3">
    <source>
        <dbReference type="ARBA" id="ARBA00023170"/>
    </source>
</evidence>
<evidence type="ECO:0000313" key="8">
    <source>
        <dbReference type="RefSeq" id="XP_021025729.1"/>
    </source>
</evidence>
<feature type="region of interest" description="Disordered" evidence="4">
    <location>
        <begin position="1"/>
        <end position="24"/>
    </location>
</feature>
<dbReference type="PANTHER" id="PTHR22803">
    <property type="entry name" value="MANNOSE, PHOSPHOLIPASE, LECTIN RECEPTOR RELATED"/>
    <property type="match status" value="1"/>
</dbReference>
<keyword evidence="5" id="KW-1133">Transmembrane helix</keyword>
<dbReference type="FunFam" id="3.10.100.10:FF:000044">
    <property type="entry name" value="CD209 antigen, isoform CRA_b"/>
    <property type="match status" value="1"/>
</dbReference>
<evidence type="ECO:0000256" key="2">
    <source>
        <dbReference type="ARBA" id="ARBA00023157"/>
    </source>
</evidence>
<dbReference type="InterPro" id="IPR033989">
    <property type="entry name" value="CD209-like_CTLD"/>
</dbReference>
<evidence type="ECO:0000256" key="1">
    <source>
        <dbReference type="ARBA" id="ARBA00022734"/>
    </source>
</evidence>
<keyword evidence="1" id="KW-0430">Lectin</keyword>
<dbReference type="InterPro" id="IPR016187">
    <property type="entry name" value="CTDL_fold"/>
</dbReference>
<feature type="domain" description="C-type lectin" evidence="6">
    <location>
        <begin position="210"/>
        <end position="324"/>
    </location>
</feature>
<keyword evidence="2" id="KW-1015">Disulfide bond</keyword>
<dbReference type="KEGG" id="mcal:110300028"/>
<evidence type="ECO:0000256" key="4">
    <source>
        <dbReference type="SAM" id="MobiDB-lite"/>
    </source>
</evidence>
<dbReference type="GO" id="GO:0005537">
    <property type="term" value="F:D-mannose binding"/>
    <property type="evidence" value="ECO:0007669"/>
    <property type="project" value="UniProtKB-ARBA"/>
</dbReference>
<reference evidence="8" key="1">
    <citation type="submission" date="2025-08" db="UniProtKB">
        <authorList>
            <consortium name="RefSeq"/>
        </authorList>
    </citation>
    <scope>IDENTIFICATION</scope>
</reference>
<dbReference type="PROSITE" id="PS50041">
    <property type="entry name" value="C_TYPE_LECTIN_2"/>
    <property type="match status" value="1"/>
</dbReference>
<dbReference type="Pfam" id="PF00059">
    <property type="entry name" value="Lectin_C"/>
    <property type="match status" value="1"/>
</dbReference>
<name>A0A6P5Q765_MUSCR</name>
<accession>A0A6P5Q765</accession>
<evidence type="ECO:0000259" key="6">
    <source>
        <dbReference type="PROSITE" id="PS50041"/>
    </source>
</evidence>
<dbReference type="InterPro" id="IPR050111">
    <property type="entry name" value="C-type_lectin/snaclec_domain"/>
</dbReference>
<feature type="compositionally biased region" description="Polar residues" evidence="4">
    <location>
        <begin position="1"/>
        <end position="12"/>
    </location>
</feature>
<organism evidence="7 8">
    <name type="scientific">Mus caroli</name>
    <name type="common">Ryukyu mouse</name>
    <name type="synonym">Ricefield mouse</name>
    <dbReference type="NCBI Taxonomy" id="10089"/>
    <lineage>
        <taxon>Eukaryota</taxon>
        <taxon>Metazoa</taxon>
        <taxon>Chordata</taxon>
        <taxon>Craniata</taxon>
        <taxon>Vertebrata</taxon>
        <taxon>Euteleostomi</taxon>
        <taxon>Mammalia</taxon>
        <taxon>Eutheria</taxon>
        <taxon>Euarchontoglires</taxon>
        <taxon>Glires</taxon>
        <taxon>Rodentia</taxon>
        <taxon>Myomorpha</taxon>
        <taxon>Muroidea</taxon>
        <taxon>Muridae</taxon>
        <taxon>Murinae</taxon>
        <taxon>Mus</taxon>
        <taxon>Mus</taxon>
    </lineage>
</organism>
<dbReference type="PROSITE" id="PS00615">
    <property type="entry name" value="C_TYPE_LECTIN_1"/>
    <property type="match status" value="1"/>
</dbReference>
<dbReference type="Gene3D" id="3.10.100.10">
    <property type="entry name" value="Mannose-Binding Protein A, subunit A"/>
    <property type="match status" value="1"/>
</dbReference>
<dbReference type="InterPro" id="IPR016186">
    <property type="entry name" value="C-type_lectin-like/link_sf"/>
</dbReference>
<keyword evidence="5" id="KW-0812">Transmembrane</keyword>
<dbReference type="Proteomes" id="UP000515126">
    <property type="component" value="Chromosome 8"/>
</dbReference>
<feature type="transmembrane region" description="Helical" evidence="5">
    <location>
        <begin position="62"/>
        <end position="83"/>
    </location>
</feature>
<evidence type="ECO:0000313" key="7">
    <source>
        <dbReference type="Proteomes" id="UP000515126"/>
    </source>
</evidence>
<dbReference type="InterPro" id="IPR001304">
    <property type="entry name" value="C-type_lectin-like"/>
</dbReference>
<proteinExistence type="predicted"/>